<comment type="caution">
    <text evidence="1">The sequence shown here is derived from an EMBL/GenBank/DDBJ whole genome shotgun (WGS) entry which is preliminary data.</text>
</comment>
<keyword evidence="2" id="KW-1185">Reference proteome</keyword>
<dbReference type="EMBL" id="JANHOG010001264">
    <property type="protein sequence ID" value="KAJ3540166.1"/>
    <property type="molecule type" value="Genomic_DNA"/>
</dbReference>
<evidence type="ECO:0000313" key="1">
    <source>
        <dbReference type="EMBL" id="KAJ3540166.1"/>
    </source>
</evidence>
<dbReference type="Proteomes" id="UP001148662">
    <property type="component" value="Unassembled WGS sequence"/>
</dbReference>
<accession>A0ACC1SHX6</accession>
<protein>
    <submittedName>
        <fullName evidence="1">Uncharacterized protein</fullName>
    </submittedName>
</protein>
<reference evidence="1" key="1">
    <citation type="submission" date="2022-07" db="EMBL/GenBank/DDBJ databases">
        <title>Genome Sequence of Phlebia brevispora.</title>
        <authorList>
            <person name="Buettner E."/>
        </authorList>
    </citation>
    <scope>NUCLEOTIDE SEQUENCE</scope>
    <source>
        <strain evidence="1">MPL23</strain>
    </source>
</reference>
<organism evidence="1 2">
    <name type="scientific">Phlebia brevispora</name>
    <dbReference type="NCBI Taxonomy" id="194682"/>
    <lineage>
        <taxon>Eukaryota</taxon>
        <taxon>Fungi</taxon>
        <taxon>Dikarya</taxon>
        <taxon>Basidiomycota</taxon>
        <taxon>Agaricomycotina</taxon>
        <taxon>Agaricomycetes</taxon>
        <taxon>Polyporales</taxon>
        <taxon>Meruliaceae</taxon>
        <taxon>Phlebia</taxon>
    </lineage>
</organism>
<proteinExistence type="predicted"/>
<sequence>MPNISAQEIKAKNNALIENVDRRASSLPPHTLLVSAFALGIASTLATTFAYRRFFKRIPNGGWITPDMFNKRQWIKGRVVSVGDADNFRIYHTPGIGWRWPLKFRSIPVTSKDLKDQTIPIRMAGVDAPEGSHFGRPGQLYYEESLAWLKSQIEGKTVYCEAIGRDQYSRIVAMPYLKPRFLPAFLATGKCLSLEMLRAGWAMTYQQAGADYGKWGKDEFLRIEAEAKAARRGMWKDGTSGESPAEYKRRYAGSVEQAEAVAPKGRKASKATGWIAALAKRLLQR</sequence>
<name>A0ACC1SHX6_9APHY</name>
<gene>
    <name evidence="1" type="ORF">NM688_g6261</name>
</gene>
<evidence type="ECO:0000313" key="2">
    <source>
        <dbReference type="Proteomes" id="UP001148662"/>
    </source>
</evidence>